<dbReference type="Proteomes" id="UP000237000">
    <property type="component" value="Unassembled WGS sequence"/>
</dbReference>
<accession>A0A2P5BUD5</accession>
<name>A0A2P5BUD5_TREOI</name>
<comment type="caution">
    <text evidence="1">The sequence shown here is derived from an EMBL/GenBank/DDBJ whole genome shotgun (WGS) entry which is preliminary data.</text>
</comment>
<dbReference type="AlphaFoldDB" id="A0A2P5BUD5"/>
<evidence type="ECO:0000313" key="2">
    <source>
        <dbReference type="Proteomes" id="UP000237000"/>
    </source>
</evidence>
<proteinExistence type="predicted"/>
<protein>
    <submittedName>
        <fullName evidence="1">Uncharacterized protein</fullName>
    </submittedName>
</protein>
<reference evidence="2" key="1">
    <citation type="submission" date="2016-06" db="EMBL/GenBank/DDBJ databases">
        <title>Parallel loss of symbiosis genes in relatives of nitrogen-fixing non-legume Parasponia.</title>
        <authorList>
            <person name="Van Velzen R."/>
            <person name="Holmer R."/>
            <person name="Bu F."/>
            <person name="Rutten L."/>
            <person name="Van Zeijl A."/>
            <person name="Liu W."/>
            <person name="Santuari L."/>
            <person name="Cao Q."/>
            <person name="Sharma T."/>
            <person name="Shen D."/>
            <person name="Roswanjaya Y."/>
            <person name="Wardhani T."/>
            <person name="Kalhor M.S."/>
            <person name="Jansen J."/>
            <person name="Van den Hoogen J."/>
            <person name="Gungor B."/>
            <person name="Hartog M."/>
            <person name="Hontelez J."/>
            <person name="Verver J."/>
            <person name="Yang W.-C."/>
            <person name="Schijlen E."/>
            <person name="Repin R."/>
            <person name="Schilthuizen M."/>
            <person name="Schranz E."/>
            <person name="Heidstra R."/>
            <person name="Miyata K."/>
            <person name="Fedorova E."/>
            <person name="Kohlen W."/>
            <person name="Bisseling T."/>
            <person name="Smit S."/>
            <person name="Geurts R."/>
        </authorList>
    </citation>
    <scope>NUCLEOTIDE SEQUENCE [LARGE SCALE GENOMIC DNA]</scope>
    <source>
        <strain evidence="2">cv. RG33-2</strain>
    </source>
</reference>
<dbReference type="InParanoid" id="A0A2P5BUD5"/>
<keyword evidence="2" id="KW-1185">Reference proteome</keyword>
<feature type="non-terminal residue" evidence="1">
    <location>
        <position position="1"/>
    </location>
</feature>
<organism evidence="1 2">
    <name type="scientific">Trema orientale</name>
    <name type="common">Charcoal tree</name>
    <name type="synonym">Celtis orientalis</name>
    <dbReference type="NCBI Taxonomy" id="63057"/>
    <lineage>
        <taxon>Eukaryota</taxon>
        <taxon>Viridiplantae</taxon>
        <taxon>Streptophyta</taxon>
        <taxon>Embryophyta</taxon>
        <taxon>Tracheophyta</taxon>
        <taxon>Spermatophyta</taxon>
        <taxon>Magnoliopsida</taxon>
        <taxon>eudicotyledons</taxon>
        <taxon>Gunneridae</taxon>
        <taxon>Pentapetalae</taxon>
        <taxon>rosids</taxon>
        <taxon>fabids</taxon>
        <taxon>Rosales</taxon>
        <taxon>Cannabaceae</taxon>
        <taxon>Trema</taxon>
    </lineage>
</organism>
<gene>
    <name evidence="1" type="ORF">TorRG33x02_308340</name>
</gene>
<sequence>KNKKPRPLSGPKSPNGRNHPSLFTFMTLACHGGTILSFRSGLSSTLQNFVGISYGLYGGSQTPRKSGKRRESGQLKIPREKYKIRAKNILFLLFNSFGLQIYGYR</sequence>
<dbReference type="EMBL" id="JXTC01000459">
    <property type="protein sequence ID" value="PON52393.1"/>
    <property type="molecule type" value="Genomic_DNA"/>
</dbReference>
<evidence type="ECO:0000313" key="1">
    <source>
        <dbReference type="EMBL" id="PON52393.1"/>
    </source>
</evidence>